<comment type="caution">
    <text evidence="1">The sequence shown here is derived from an EMBL/GenBank/DDBJ whole genome shotgun (WGS) entry which is preliminary data.</text>
</comment>
<accession>A0A843VP17</accession>
<evidence type="ECO:0000313" key="1">
    <source>
        <dbReference type="EMBL" id="MQL98781.1"/>
    </source>
</evidence>
<reference evidence="1" key="1">
    <citation type="submission" date="2017-07" db="EMBL/GenBank/DDBJ databases">
        <title>Taro Niue Genome Assembly and Annotation.</title>
        <authorList>
            <person name="Atibalentja N."/>
            <person name="Keating K."/>
            <person name="Fields C.J."/>
        </authorList>
    </citation>
    <scope>NUCLEOTIDE SEQUENCE</scope>
    <source>
        <strain evidence="1">Niue_2</strain>
        <tissue evidence="1">Leaf</tissue>
    </source>
</reference>
<dbReference type="Proteomes" id="UP000652761">
    <property type="component" value="Unassembled WGS sequence"/>
</dbReference>
<dbReference type="EMBL" id="NMUH01002239">
    <property type="protein sequence ID" value="MQL98781.1"/>
    <property type="molecule type" value="Genomic_DNA"/>
</dbReference>
<dbReference type="AlphaFoldDB" id="A0A843VP17"/>
<protein>
    <submittedName>
        <fullName evidence="1">Uncharacterized protein</fullName>
    </submittedName>
</protein>
<gene>
    <name evidence="1" type="ORF">Taro_031500</name>
</gene>
<evidence type="ECO:0000313" key="2">
    <source>
        <dbReference type="Proteomes" id="UP000652761"/>
    </source>
</evidence>
<sequence>MKSSKSSKISLWGSSSSKAALLDVPSVERMKRMSGGSSDSLDYANRWRSHTRSRPVTAIRNSVQLDVGKWSHSEISGPAPKFLSGSAVAGCRCDRIRTPLRSNRHNFSLGYRNRL</sequence>
<organism evidence="1 2">
    <name type="scientific">Colocasia esculenta</name>
    <name type="common">Wild taro</name>
    <name type="synonym">Arum esculentum</name>
    <dbReference type="NCBI Taxonomy" id="4460"/>
    <lineage>
        <taxon>Eukaryota</taxon>
        <taxon>Viridiplantae</taxon>
        <taxon>Streptophyta</taxon>
        <taxon>Embryophyta</taxon>
        <taxon>Tracheophyta</taxon>
        <taxon>Spermatophyta</taxon>
        <taxon>Magnoliopsida</taxon>
        <taxon>Liliopsida</taxon>
        <taxon>Araceae</taxon>
        <taxon>Aroideae</taxon>
        <taxon>Colocasieae</taxon>
        <taxon>Colocasia</taxon>
    </lineage>
</organism>
<name>A0A843VP17_COLES</name>
<proteinExistence type="predicted"/>
<keyword evidence="2" id="KW-1185">Reference proteome</keyword>